<sequence length="328" mass="35299">MTDIDLLSEPAVHRSALAAKEFVHRLAPSQVLLADVRPSGHDAFRAVAQWPRTRTGHDPGAAHAGRPDPLMVPETLRQLGVFLPLRYYGVDPASRLVIEELSFVLDPAAEPTEHQSGLEITCAAQVRRVGAAASGPPHSLALTVELSAHNTPFARADGMARVLSLAAYRAVRNRRKLVREETESAAGTDPASCEELVAPDRVGVFNPHDVLVAVDGQGTTRIVPADPHHPFLHDHPSDHITGVTLISAVRQAAALQRGRPELRMISCALRATRFTEPDPPATVEVEESGRFEIRQEGTVTASGEVGFEGFEGREGSEGFERASKAEAS</sequence>
<feature type="domain" description="A-factor biosynthesis hotdog" evidence="2">
    <location>
        <begin position="22"/>
        <end position="160"/>
    </location>
</feature>
<evidence type="ECO:0000256" key="1">
    <source>
        <dbReference type="SAM" id="MobiDB-lite"/>
    </source>
</evidence>
<keyword evidence="4" id="KW-1185">Reference proteome</keyword>
<proteinExistence type="predicted"/>
<evidence type="ECO:0000313" key="3">
    <source>
        <dbReference type="EMBL" id="MBR7833743.1"/>
    </source>
</evidence>
<dbReference type="EMBL" id="JAGSOG010000038">
    <property type="protein sequence ID" value="MBR7833743.1"/>
    <property type="molecule type" value="Genomic_DNA"/>
</dbReference>
<name>A0A941IRA6_9ACTN</name>
<feature type="region of interest" description="Disordered" evidence="1">
    <location>
        <begin position="302"/>
        <end position="328"/>
    </location>
</feature>
<accession>A0A941IRA6</accession>
<dbReference type="RefSeq" id="WP_212528262.1">
    <property type="nucleotide sequence ID" value="NZ_JAGSOG010000038.1"/>
</dbReference>
<organism evidence="3 4">
    <name type="scientific">Actinospica durhamensis</name>
    <dbReference type="NCBI Taxonomy" id="1508375"/>
    <lineage>
        <taxon>Bacteria</taxon>
        <taxon>Bacillati</taxon>
        <taxon>Actinomycetota</taxon>
        <taxon>Actinomycetes</taxon>
        <taxon>Catenulisporales</taxon>
        <taxon>Actinospicaceae</taxon>
        <taxon>Actinospica</taxon>
    </lineage>
</organism>
<feature type="domain" description="A-factor biosynthesis hotdog" evidence="2">
    <location>
        <begin position="223"/>
        <end position="286"/>
    </location>
</feature>
<reference evidence="3" key="1">
    <citation type="submission" date="2021-04" db="EMBL/GenBank/DDBJ databases">
        <title>Genome based classification of Actinospica acidithermotolerans sp. nov., an actinobacterium isolated from an Indonesian hot spring.</title>
        <authorList>
            <person name="Kusuma A.B."/>
            <person name="Putra K.E."/>
            <person name="Nafisah S."/>
            <person name="Loh J."/>
            <person name="Nouioui I."/>
            <person name="Goodfellow M."/>
        </authorList>
    </citation>
    <scope>NUCLEOTIDE SEQUENCE</scope>
    <source>
        <strain evidence="3">CSCA 57</strain>
    </source>
</reference>
<dbReference type="Proteomes" id="UP000675781">
    <property type="component" value="Unassembled WGS sequence"/>
</dbReference>
<evidence type="ECO:0000313" key="4">
    <source>
        <dbReference type="Proteomes" id="UP000675781"/>
    </source>
</evidence>
<dbReference type="AlphaFoldDB" id="A0A941IRA6"/>
<feature type="compositionally biased region" description="Basic and acidic residues" evidence="1">
    <location>
        <begin position="310"/>
        <end position="328"/>
    </location>
</feature>
<dbReference type="Pfam" id="PF03756">
    <property type="entry name" value="AfsA"/>
    <property type="match status" value="2"/>
</dbReference>
<comment type="caution">
    <text evidence="3">The sequence shown here is derived from an EMBL/GenBank/DDBJ whole genome shotgun (WGS) entry which is preliminary data.</text>
</comment>
<evidence type="ECO:0000259" key="2">
    <source>
        <dbReference type="Pfam" id="PF03756"/>
    </source>
</evidence>
<protein>
    <recommendedName>
        <fullName evidence="2">A-factor biosynthesis hotdog domain-containing protein</fullName>
    </recommendedName>
</protein>
<dbReference type="InterPro" id="IPR005509">
    <property type="entry name" value="AfsA_hotdog_dom"/>
</dbReference>
<gene>
    <name evidence="3" type="ORF">KDL01_10735</name>
</gene>